<reference evidence="3" key="1">
    <citation type="journal article" date="2014" name="Genome Announc.">
        <title>Genome sequence and annotation of Acremonium chrysogenum, producer of the beta-lactam antibiotic cephalosporin C.</title>
        <authorList>
            <person name="Terfehr D."/>
            <person name="Dahlmann T.A."/>
            <person name="Specht T."/>
            <person name="Zadra I."/>
            <person name="Kuernsteiner H."/>
            <person name="Kueck U."/>
        </authorList>
    </citation>
    <scope>NUCLEOTIDE SEQUENCE [LARGE SCALE GENOMIC DNA]</scope>
    <source>
        <strain evidence="3">ATCC 11550 / CBS 779.69 / DSM 880 / IAM 14645 / JCM 23072 / IMI 49137</strain>
    </source>
</reference>
<dbReference type="InterPro" id="IPR051678">
    <property type="entry name" value="AGP_Transferase"/>
</dbReference>
<dbReference type="HOGENOM" id="CLU_043196_0_0_1"/>
<name>A0A086TDU9_HAPC1</name>
<gene>
    <name evidence="2" type="ORF">ACRE_015910</name>
</gene>
<evidence type="ECO:0000313" key="3">
    <source>
        <dbReference type="Proteomes" id="UP000029964"/>
    </source>
</evidence>
<comment type="caution">
    <text evidence="2">The sequence shown here is derived from an EMBL/GenBank/DDBJ whole genome shotgun (WGS) entry which is preliminary data.</text>
</comment>
<keyword evidence="3" id="KW-1185">Reference proteome</keyword>
<dbReference type="AlphaFoldDB" id="A0A086TDU9"/>
<sequence length="416" mass="46035">MTELPNTDPVPLPKRWLLTQYAAAESRRLDELCGRIDGAKLCERASRVRSDGNVPCTIDVSRKKLSTMMGAQNCHAEVVFADGVVWLARFRLSSPGSPPREVRDYVLRSEAATMEFLERHTRIPSPRVCDWACESDPENMVGVGYILMEKLNGTPLDWQSAGAAQREKIVQGLAQHSTSRSGEQGGPQGPFCSSREALRSLVEAHLRMVAAGETGTAENAVDVFLAHRFRLDILDEIWKPTAAAGTKDGETFFLKHADDKGDHILVNSDFDIIGIIDWEWCSTTSKEEAFSSPCMMWPVAAFYDGSNELADDELLLARVFSEKGREDLARCVLDGRKVQRLFFALGPGGASHEDTKTFASLFMGLKRAFDLLGSELTPALFMMLADPAEVRTHGRHGSEPRALYFDIREATSEPHG</sequence>
<dbReference type="PANTHER" id="PTHR21310:SF15">
    <property type="entry name" value="AMINOGLYCOSIDE PHOSPHOTRANSFERASE DOMAIN-CONTAINING PROTEIN"/>
    <property type="match status" value="1"/>
</dbReference>
<dbReference type="InterPro" id="IPR002575">
    <property type="entry name" value="Aminoglycoside_PTrfase"/>
</dbReference>
<dbReference type="STRING" id="857340.A0A086TDU9"/>
<dbReference type="EMBL" id="JPKY01000009">
    <property type="protein sequence ID" value="KFH47531.1"/>
    <property type="molecule type" value="Genomic_DNA"/>
</dbReference>
<dbReference type="Pfam" id="PF01636">
    <property type="entry name" value="APH"/>
    <property type="match status" value="1"/>
</dbReference>
<proteinExistence type="predicted"/>
<evidence type="ECO:0000313" key="2">
    <source>
        <dbReference type="EMBL" id="KFH47531.1"/>
    </source>
</evidence>
<dbReference type="Proteomes" id="UP000029964">
    <property type="component" value="Unassembled WGS sequence"/>
</dbReference>
<dbReference type="InterPro" id="IPR011009">
    <property type="entry name" value="Kinase-like_dom_sf"/>
</dbReference>
<dbReference type="OrthoDB" id="5327538at2759"/>
<organism evidence="2 3">
    <name type="scientific">Hapsidospora chrysogenum (strain ATCC 11550 / CBS 779.69 / DSM 880 / IAM 14645 / JCM 23072 / IMI 49137)</name>
    <name type="common">Acremonium chrysogenum</name>
    <dbReference type="NCBI Taxonomy" id="857340"/>
    <lineage>
        <taxon>Eukaryota</taxon>
        <taxon>Fungi</taxon>
        <taxon>Dikarya</taxon>
        <taxon>Ascomycota</taxon>
        <taxon>Pezizomycotina</taxon>
        <taxon>Sordariomycetes</taxon>
        <taxon>Hypocreomycetidae</taxon>
        <taxon>Hypocreales</taxon>
        <taxon>Bionectriaceae</taxon>
        <taxon>Hapsidospora</taxon>
    </lineage>
</organism>
<feature type="domain" description="Aminoglycoside phosphotransferase" evidence="1">
    <location>
        <begin position="107"/>
        <end position="280"/>
    </location>
</feature>
<protein>
    <recommendedName>
        <fullName evidence="1">Aminoglycoside phosphotransferase domain-containing protein</fullName>
    </recommendedName>
</protein>
<dbReference type="SUPFAM" id="SSF56112">
    <property type="entry name" value="Protein kinase-like (PK-like)"/>
    <property type="match status" value="1"/>
</dbReference>
<accession>A0A086TDU9</accession>
<dbReference type="PANTHER" id="PTHR21310">
    <property type="entry name" value="AMINOGLYCOSIDE PHOSPHOTRANSFERASE-RELATED-RELATED"/>
    <property type="match status" value="1"/>
</dbReference>
<evidence type="ECO:0000259" key="1">
    <source>
        <dbReference type="Pfam" id="PF01636"/>
    </source>
</evidence>